<reference evidence="7" key="2">
    <citation type="journal article" date="2021" name="Front. Microbiol.">
        <title>Comprehensive Comparative Genomics and Phenotyping of Methylobacterium Species.</title>
        <authorList>
            <person name="Alessa O."/>
            <person name="Ogura Y."/>
            <person name="Fujitani Y."/>
            <person name="Takami H."/>
            <person name="Hayashi T."/>
            <person name="Sahin N."/>
            <person name="Tani A."/>
        </authorList>
    </citation>
    <scope>NUCLEOTIDE SEQUENCE</scope>
    <source>
        <strain evidence="7">DSM 22415</strain>
    </source>
</reference>
<dbReference type="SUPFAM" id="SSF55486">
    <property type="entry name" value="Metalloproteases ('zincins'), catalytic domain"/>
    <property type="match status" value="1"/>
</dbReference>
<dbReference type="Gene3D" id="2.150.10.10">
    <property type="entry name" value="Serralysin-like metalloprotease, C-terminal"/>
    <property type="match status" value="3"/>
</dbReference>
<evidence type="ECO:0000256" key="4">
    <source>
        <dbReference type="ARBA" id="ARBA00022801"/>
    </source>
</evidence>
<dbReference type="GO" id="GO:0008270">
    <property type="term" value="F:zinc ion binding"/>
    <property type="evidence" value="ECO:0007669"/>
    <property type="project" value="InterPro"/>
</dbReference>
<dbReference type="Gene3D" id="3.40.390.10">
    <property type="entry name" value="Collagenase (Catalytic Domain)"/>
    <property type="match status" value="1"/>
</dbReference>
<dbReference type="GO" id="GO:0004222">
    <property type="term" value="F:metalloendopeptidase activity"/>
    <property type="evidence" value="ECO:0007669"/>
    <property type="project" value="InterPro"/>
</dbReference>
<dbReference type="Proteomes" id="UP001055303">
    <property type="component" value="Unassembled WGS sequence"/>
</dbReference>
<evidence type="ECO:0000313" key="10">
    <source>
        <dbReference type="Proteomes" id="UP001055303"/>
    </source>
</evidence>
<dbReference type="Pfam" id="PF00413">
    <property type="entry name" value="Peptidase_M10"/>
    <property type="match status" value="1"/>
</dbReference>
<dbReference type="AlphaFoldDB" id="A0A564FW87"/>
<name>A0A564FW87_9HYPH</name>
<evidence type="ECO:0000313" key="7">
    <source>
        <dbReference type="EMBL" id="GJD54962.1"/>
    </source>
</evidence>
<dbReference type="OrthoDB" id="733404at2"/>
<organism evidence="8 9">
    <name type="scientific">Methylobacterium dankookense</name>
    <dbReference type="NCBI Taxonomy" id="560405"/>
    <lineage>
        <taxon>Bacteria</taxon>
        <taxon>Pseudomonadati</taxon>
        <taxon>Pseudomonadota</taxon>
        <taxon>Alphaproteobacteria</taxon>
        <taxon>Hyphomicrobiales</taxon>
        <taxon>Methylobacteriaceae</taxon>
        <taxon>Methylobacterium</taxon>
    </lineage>
</organism>
<dbReference type="GO" id="GO:0005509">
    <property type="term" value="F:calcium ion binding"/>
    <property type="evidence" value="ECO:0007669"/>
    <property type="project" value="InterPro"/>
</dbReference>
<evidence type="ECO:0000256" key="2">
    <source>
        <dbReference type="ARBA" id="ARBA00022670"/>
    </source>
</evidence>
<dbReference type="RefSeq" id="WP_144762784.1">
    <property type="nucleotide sequence ID" value="NZ_BPQI01000017.1"/>
</dbReference>
<evidence type="ECO:0000256" key="3">
    <source>
        <dbReference type="ARBA" id="ARBA00022723"/>
    </source>
</evidence>
<dbReference type="EMBL" id="CABFVH010000007">
    <property type="protein sequence ID" value="VUF11960.1"/>
    <property type="molecule type" value="Genomic_DNA"/>
</dbReference>
<evidence type="ECO:0000256" key="1">
    <source>
        <dbReference type="ARBA" id="ARBA00009490"/>
    </source>
</evidence>
<feature type="domain" description="Peptidase metallopeptidase" evidence="6">
    <location>
        <begin position="7"/>
        <end position="168"/>
    </location>
</feature>
<keyword evidence="4" id="KW-0378">Hydrolase</keyword>
<dbReference type="InterPro" id="IPR001818">
    <property type="entry name" value="Pept_M10_metallopeptidase"/>
</dbReference>
<comment type="similarity">
    <text evidence="1">Belongs to the peptidase M10B family.</text>
</comment>
<dbReference type="SMART" id="SM00235">
    <property type="entry name" value="ZnMc"/>
    <property type="match status" value="1"/>
</dbReference>
<evidence type="ECO:0000313" key="8">
    <source>
        <dbReference type="EMBL" id="VUF11960.1"/>
    </source>
</evidence>
<dbReference type="Pfam" id="PF00353">
    <property type="entry name" value="HemolysinCabind"/>
    <property type="match status" value="5"/>
</dbReference>
<dbReference type="GO" id="GO:0031012">
    <property type="term" value="C:extracellular matrix"/>
    <property type="evidence" value="ECO:0007669"/>
    <property type="project" value="InterPro"/>
</dbReference>
<proteinExistence type="inferred from homology"/>
<dbReference type="PRINTS" id="PR00313">
    <property type="entry name" value="CABNDNGRPT"/>
</dbReference>
<protein>
    <submittedName>
        <fullName evidence="8">Bifunctional hemolysin/adenylate cyclase</fullName>
    </submittedName>
</protein>
<dbReference type="PANTHER" id="PTHR10201:SF314">
    <property type="entry name" value="PEPTIDASE M10A AND M12B MATRIXIN AND ADAMALYSIN"/>
    <property type="match status" value="1"/>
</dbReference>
<dbReference type="GO" id="GO:0006508">
    <property type="term" value="P:proteolysis"/>
    <property type="evidence" value="ECO:0007669"/>
    <property type="project" value="UniProtKB-KW"/>
</dbReference>
<dbReference type="Proteomes" id="UP000401717">
    <property type="component" value="Unassembled WGS sequence"/>
</dbReference>
<dbReference type="PRINTS" id="PR00138">
    <property type="entry name" value="MATRIXIN"/>
</dbReference>
<keyword evidence="2" id="KW-0645">Protease</keyword>
<keyword evidence="5" id="KW-0862">Zinc</keyword>
<evidence type="ECO:0000259" key="6">
    <source>
        <dbReference type="SMART" id="SM00235"/>
    </source>
</evidence>
<dbReference type="PANTHER" id="PTHR10201">
    <property type="entry name" value="MATRIX METALLOPROTEINASE"/>
    <property type="match status" value="1"/>
</dbReference>
<reference evidence="8 9" key="1">
    <citation type="submission" date="2019-06" db="EMBL/GenBank/DDBJ databases">
        <authorList>
            <person name="Rodrigo-Torres L."/>
            <person name="Arahal R. D."/>
            <person name="Lucena T."/>
        </authorList>
    </citation>
    <scope>NUCLEOTIDE SEQUENCE [LARGE SCALE GENOMIC DNA]</scope>
    <source>
        <strain evidence="8 9">SW08-7</strain>
    </source>
</reference>
<sequence>MANYALEGAKWGSPAVGTAGGPVTWAFDSSVPASFQDAFTATFNEWSAYGNIQFRRLDTGSAANIVISYGSIDGAGNTAGITNYTYSGGSLVHATITIDSAEGWHLSGNKVVTSQNFPLALIASHEEGHAIGLGHYSDTQAVMNPVISASINGLQKSDIDGIQALYGKANTLVGSTSNSVLNGGSGDDTFVAFANGSTFNGGAGNDTVTYEQSAVGVIIDLAAQQSFNGTSGDLFNSIENATGSQFGDGLITGGTGVYRGLGGNDTFLASANGSLLDGGAGSDTVSYERSAVGVIIDLAAQQSYNGTSGDLFGSIENAIGSQYSDGLITGSTGVYRGLGGNDAFLASANGSLLDGGAGNDTVSYERSAVGVIIDLAAQQSYNGTSGDLFSSIENATGSQYSDGLITGGTGVYRGLGGNDTFAAGANGSLLDGGAGTDTVSYERSAVGVIIDLAAQQSYNGASGDLFSSIENAIGSQSNDGLIAGNNSVLTGGAGFDAFNLGQGSGAMRVTDFVSGTDTIQFSRNQFSDFSAMMNASAQVGSNTVITLNNSASSVTLANVSLGSLQAGSFQFT</sequence>
<dbReference type="InterPro" id="IPR024079">
    <property type="entry name" value="MetalloPept_cat_dom_sf"/>
</dbReference>
<reference evidence="7" key="3">
    <citation type="submission" date="2021-08" db="EMBL/GenBank/DDBJ databases">
        <authorList>
            <person name="Tani A."/>
            <person name="Ola A."/>
            <person name="Ogura Y."/>
            <person name="Katsura K."/>
            <person name="Hayashi T."/>
        </authorList>
    </citation>
    <scope>NUCLEOTIDE SEQUENCE</scope>
    <source>
        <strain evidence="7">DSM 22415</strain>
    </source>
</reference>
<gene>
    <name evidence="8" type="primary">cya</name>
    <name evidence="7" type="ORF">IFDJLNFL_0843</name>
    <name evidence="8" type="ORF">MTDSW087_01647</name>
</gene>
<keyword evidence="3" id="KW-0479">Metal-binding</keyword>
<dbReference type="EMBL" id="BPQI01000017">
    <property type="protein sequence ID" value="GJD54962.1"/>
    <property type="molecule type" value="Genomic_DNA"/>
</dbReference>
<keyword evidence="10" id="KW-1185">Reference proteome</keyword>
<evidence type="ECO:0000256" key="5">
    <source>
        <dbReference type="ARBA" id="ARBA00022833"/>
    </source>
</evidence>
<dbReference type="InterPro" id="IPR006026">
    <property type="entry name" value="Peptidase_Metallo"/>
</dbReference>
<dbReference type="InterPro" id="IPR011049">
    <property type="entry name" value="Serralysin-like_metalloprot_C"/>
</dbReference>
<dbReference type="InterPro" id="IPR001343">
    <property type="entry name" value="Hemolysn_Ca-bd"/>
</dbReference>
<dbReference type="InterPro" id="IPR021190">
    <property type="entry name" value="Pept_M10A"/>
</dbReference>
<dbReference type="SUPFAM" id="SSF51120">
    <property type="entry name" value="beta-Roll"/>
    <property type="match status" value="2"/>
</dbReference>
<accession>A0A564FW87</accession>
<evidence type="ECO:0000313" key="9">
    <source>
        <dbReference type="Proteomes" id="UP000401717"/>
    </source>
</evidence>